<dbReference type="InterPro" id="IPR004387">
    <property type="entry name" value="Pept_M50_Zn"/>
</dbReference>
<gene>
    <name evidence="4" type="ORF">LZC95_22370</name>
</gene>
<reference evidence="4 5" key="1">
    <citation type="submission" date="2021-12" db="EMBL/GenBank/DDBJ databases">
        <title>Discovery of the Pendulisporaceae a myxobacterial family with distinct sporulation behavior and unique specialized metabolism.</title>
        <authorList>
            <person name="Garcia R."/>
            <person name="Popoff A."/>
            <person name="Bader C.D."/>
            <person name="Loehr J."/>
            <person name="Walesch S."/>
            <person name="Walt C."/>
            <person name="Boldt J."/>
            <person name="Bunk B."/>
            <person name="Haeckl F.J.F.P.J."/>
            <person name="Gunesch A.P."/>
            <person name="Birkelbach J."/>
            <person name="Nuebel U."/>
            <person name="Pietschmann T."/>
            <person name="Bach T."/>
            <person name="Mueller R."/>
        </authorList>
    </citation>
    <scope>NUCLEOTIDE SEQUENCE [LARGE SCALE GENOMIC DNA]</scope>
    <source>
        <strain evidence="4 5">MSr12523</strain>
    </source>
</reference>
<dbReference type="InterPro" id="IPR001478">
    <property type="entry name" value="PDZ"/>
</dbReference>
<feature type="transmembrane region" description="Helical" evidence="2">
    <location>
        <begin position="203"/>
        <end position="221"/>
    </location>
</feature>
<dbReference type="PROSITE" id="PS50106">
    <property type="entry name" value="PDZ"/>
    <property type="match status" value="1"/>
</dbReference>
<evidence type="ECO:0000259" key="3">
    <source>
        <dbReference type="PROSITE" id="PS50106"/>
    </source>
</evidence>
<evidence type="ECO:0000256" key="2">
    <source>
        <dbReference type="SAM" id="Phobius"/>
    </source>
</evidence>
<feature type="transmembrane region" description="Helical" evidence="2">
    <location>
        <begin position="60"/>
        <end position="86"/>
    </location>
</feature>
<sequence length="266" mass="27425">MQGASVGIGLFVLVSCVLFNTVAFVVLRYAMGLAVGVKGLQVACGVEQRPWAGVGLGRKLLFVLAGPLGCYLCATILLIAGSLLGGKETIDDTSMRVVVVPGGPASDAGLRDGDRIITVAGEPVADWDALRAKVARHAGVAVRLEVERQGQRLVLSPTPDANGKISVGTPVEHRSMGLGEAIGAAIAEPPAIWANTLRGMVRILVGSAPSAVSGPIAIAQAAGRATLAGNTLRFIGALNVYYLWIPILVALVLFPGIGVRRTRPAP</sequence>
<dbReference type="InterPro" id="IPR036034">
    <property type="entry name" value="PDZ_sf"/>
</dbReference>
<feature type="transmembrane region" description="Helical" evidence="2">
    <location>
        <begin position="7"/>
        <end position="31"/>
    </location>
</feature>
<keyword evidence="5" id="KW-1185">Reference proteome</keyword>
<organism evidence="4 5">
    <name type="scientific">Pendulispora brunnea</name>
    <dbReference type="NCBI Taxonomy" id="2905690"/>
    <lineage>
        <taxon>Bacteria</taxon>
        <taxon>Pseudomonadati</taxon>
        <taxon>Myxococcota</taxon>
        <taxon>Myxococcia</taxon>
        <taxon>Myxococcales</taxon>
        <taxon>Sorangiineae</taxon>
        <taxon>Pendulisporaceae</taxon>
        <taxon>Pendulispora</taxon>
    </lineage>
</organism>
<dbReference type="InterPro" id="IPR041489">
    <property type="entry name" value="PDZ_6"/>
</dbReference>
<dbReference type="EMBL" id="CP089982">
    <property type="protein sequence ID" value="WXA99550.1"/>
    <property type="molecule type" value="Genomic_DNA"/>
</dbReference>
<dbReference type="Gene3D" id="2.30.42.10">
    <property type="match status" value="1"/>
</dbReference>
<dbReference type="CDD" id="cd23081">
    <property type="entry name" value="cpPDZ_EcRseP-like"/>
    <property type="match status" value="1"/>
</dbReference>
<dbReference type="SUPFAM" id="SSF50156">
    <property type="entry name" value="PDZ domain-like"/>
    <property type="match status" value="1"/>
</dbReference>
<comment type="cofactor">
    <cofactor evidence="1">
        <name>Zn(2+)</name>
        <dbReference type="ChEBI" id="CHEBI:29105"/>
    </cofactor>
</comment>
<name>A0ABZ2KPP7_9BACT</name>
<dbReference type="SMART" id="SM00228">
    <property type="entry name" value="PDZ"/>
    <property type="match status" value="1"/>
</dbReference>
<accession>A0ABZ2KPP7</accession>
<feature type="transmembrane region" description="Helical" evidence="2">
    <location>
        <begin position="241"/>
        <end position="259"/>
    </location>
</feature>
<keyword evidence="2" id="KW-0472">Membrane</keyword>
<keyword evidence="2" id="KW-1133">Transmembrane helix</keyword>
<evidence type="ECO:0000313" key="4">
    <source>
        <dbReference type="EMBL" id="WXA99550.1"/>
    </source>
</evidence>
<dbReference type="RefSeq" id="WP_394850189.1">
    <property type="nucleotide sequence ID" value="NZ_CP089982.1"/>
</dbReference>
<dbReference type="PANTHER" id="PTHR42837:SF2">
    <property type="entry name" value="MEMBRANE METALLOPROTEASE ARASP2, CHLOROPLASTIC-RELATED"/>
    <property type="match status" value="1"/>
</dbReference>
<dbReference type="Proteomes" id="UP001379533">
    <property type="component" value="Chromosome"/>
</dbReference>
<proteinExistence type="predicted"/>
<dbReference type="Pfam" id="PF17820">
    <property type="entry name" value="PDZ_6"/>
    <property type="match status" value="1"/>
</dbReference>
<feature type="domain" description="PDZ" evidence="3">
    <location>
        <begin position="99"/>
        <end position="124"/>
    </location>
</feature>
<evidence type="ECO:0000313" key="5">
    <source>
        <dbReference type="Proteomes" id="UP001379533"/>
    </source>
</evidence>
<keyword evidence="2" id="KW-0812">Transmembrane</keyword>
<evidence type="ECO:0000256" key="1">
    <source>
        <dbReference type="ARBA" id="ARBA00001947"/>
    </source>
</evidence>
<dbReference type="PANTHER" id="PTHR42837">
    <property type="entry name" value="REGULATOR OF SIGMA-E PROTEASE RSEP"/>
    <property type="match status" value="1"/>
</dbReference>
<protein>
    <submittedName>
        <fullName evidence="4">PDZ domain-containing protein</fullName>
    </submittedName>
</protein>